<keyword evidence="1" id="KW-0472">Membrane</keyword>
<sequence>MNNRLGSPTAWAIYFFAGLFLLLTLIARHSSWRDPGSGFFDPTHAYDFQYSNVRLRQAYEYLAEAANTPFRRATTSGQSDVALCVGVASIARNKARYLRTTVASLLEGLNQAERDQIQLVVFIAETNASVHPAYQEKWLENLADDVLLYDLSQEKLDHFRDLKEHNALVSEKMLFDYMYLMRACYDTGAPYIALFEDDVLAMDGWYHRTMSGLQQAEEKSPAAGKTGDYLYMRLFYTEEFLGWNSEDLPSHIFWSVAAIALVAASLFGLRTYTIIGQKYLTNRTILAISCIYTPLLLILFFATGRVTTNPLPTGINVMNNYGCCAQGLAYPRHKAEDLLRWYDAELRIGLRDSLIEQYADANDELRWALTPSVIQHIGRKTSKDGGKMAKKKVPITQRLWSFPFELNGEEELRREHVAVVGAAT</sequence>
<comment type="caution">
    <text evidence="2">The sequence shown here is derived from an EMBL/GenBank/DDBJ whole genome shotgun (WGS) entry which is preliminary data.</text>
</comment>
<evidence type="ECO:0000313" key="2">
    <source>
        <dbReference type="EMBL" id="KAK3048700.1"/>
    </source>
</evidence>
<proteinExistence type="predicted"/>
<organism evidence="2 3">
    <name type="scientific">Extremus antarcticus</name>
    <dbReference type="NCBI Taxonomy" id="702011"/>
    <lineage>
        <taxon>Eukaryota</taxon>
        <taxon>Fungi</taxon>
        <taxon>Dikarya</taxon>
        <taxon>Ascomycota</taxon>
        <taxon>Pezizomycotina</taxon>
        <taxon>Dothideomycetes</taxon>
        <taxon>Dothideomycetidae</taxon>
        <taxon>Mycosphaerellales</taxon>
        <taxon>Extremaceae</taxon>
        <taxon>Extremus</taxon>
    </lineage>
</organism>
<dbReference type="PANTHER" id="PTHR31410">
    <property type="entry name" value="TRANSMEMBRANE PROTEIN 246"/>
    <property type="match status" value="1"/>
</dbReference>
<dbReference type="PANTHER" id="PTHR31410:SF1">
    <property type="entry name" value="POST-GPI ATTACHMENT TO PROTEINS FACTOR 4"/>
    <property type="match status" value="1"/>
</dbReference>
<dbReference type="CDD" id="cd22189">
    <property type="entry name" value="PGAP4-like_fungal"/>
    <property type="match status" value="1"/>
</dbReference>
<feature type="transmembrane region" description="Helical" evidence="1">
    <location>
        <begin position="252"/>
        <end position="272"/>
    </location>
</feature>
<dbReference type="InterPro" id="IPR029675">
    <property type="entry name" value="PGAP4"/>
</dbReference>
<evidence type="ECO:0000313" key="3">
    <source>
        <dbReference type="Proteomes" id="UP001271007"/>
    </source>
</evidence>
<dbReference type="GO" id="GO:0000139">
    <property type="term" value="C:Golgi membrane"/>
    <property type="evidence" value="ECO:0007669"/>
    <property type="project" value="InterPro"/>
</dbReference>
<evidence type="ECO:0000256" key="1">
    <source>
        <dbReference type="SAM" id="Phobius"/>
    </source>
</evidence>
<dbReference type="EMBL" id="JAWDJX010000046">
    <property type="protein sequence ID" value="KAK3048700.1"/>
    <property type="molecule type" value="Genomic_DNA"/>
</dbReference>
<evidence type="ECO:0008006" key="4">
    <source>
        <dbReference type="Google" id="ProtNLM"/>
    </source>
</evidence>
<keyword evidence="3" id="KW-1185">Reference proteome</keyword>
<dbReference type="Proteomes" id="UP001271007">
    <property type="component" value="Unassembled WGS sequence"/>
</dbReference>
<keyword evidence="1" id="KW-0812">Transmembrane</keyword>
<dbReference type="AlphaFoldDB" id="A0AAJ0D8A4"/>
<name>A0AAJ0D8A4_9PEZI</name>
<feature type="transmembrane region" description="Helical" evidence="1">
    <location>
        <begin position="284"/>
        <end position="302"/>
    </location>
</feature>
<dbReference type="GO" id="GO:0006506">
    <property type="term" value="P:GPI anchor biosynthetic process"/>
    <property type="evidence" value="ECO:0007669"/>
    <property type="project" value="InterPro"/>
</dbReference>
<accession>A0AAJ0D8A4</accession>
<keyword evidence="1" id="KW-1133">Transmembrane helix</keyword>
<dbReference type="GO" id="GO:0016757">
    <property type="term" value="F:glycosyltransferase activity"/>
    <property type="evidence" value="ECO:0007669"/>
    <property type="project" value="InterPro"/>
</dbReference>
<gene>
    <name evidence="2" type="ORF">LTR09_010009</name>
</gene>
<reference evidence="2" key="1">
    <citation type="submission" date="2023-04" db="EMBL/GenBank/DDBJ databases">
        <title>Black Yeasts Isolated from many extreme environments.</title>
        <authorList>
            <person name="Coleine C."/>
            <person name="Stajich J.E."/>
            <person name="Selbmann L."/>
        </authorList>
    </citation>
    <scope>NUCLEOTIDE SEQUENCE</scope>
    <source>
        <strain evidence="2">CCFEE 5312</strain>
    </source>
</reference>
<protein>
    <recommendedName>
        <fullName evidence="4">Integral membrane protein</fullName>
    </recommendedName>
</protein>